<dbReference type="AlphaFoldDB" id="A0A1H2IES4"/>
<evidence type="ECO:0000313" key="1">
    <source>
        <dbReference type="EMBL" id="SDU42593.1"/>
    </source>
</evidence>
<evidence type="ECO:0000313" key="2">
    <source>
        <dbReference type="Proteomes" id="UP000199608"/>
    </source>
</evidence>
<organism evidence="1 2">
    <name type="scientific">Desulfobacula phenolica</name>
    <dbReference type="NCBI Taxonomy" id="90732"/>
    <lineage>
        <taxon>Bacteria</taxon>
        <taxon>Pseudomonadati</taxon>
        <taxon>Thermodesulfobacteriota</taxon>
        <taxon>Desulfobacteria</taxon>
        <taxon>Desulfobacterales</taxon>
        <taxon>Desulfobacteraceae</taxon>
        <taxon>Desulfobacula</taxon>
    </lineage>
</organism>
<reference evidence="2" key="1">
    <citation type="submission" date="2016-10" db="EMBL/GenBank/DDBJ databases">
        <authorList>
            <person name="Varghese N."/>
            <person name="Submissions S."/>
        </authorList>
    </citation>
    <scope>NUCLEOTIDE SEQUENCE [LARGE SCALE GENOMIC DNA]</scope>
    <source>
        <strain evidence="2">DSM 3384</strain>
    </source>
</reference>
<keyword evidence="2" id="KW-1185">Reference proteome</keyword>
<proteinExistence type="predicted"/>
<protein>
    <submittedName>
        <fullName evidence="1">Uncharacterized protein</fullName>
    </submittedName>
</protein>
<name>A0A1H2IES4_9BACT</name>
<dbReference type="EMBL" id="FNLL01000008">
    <property type="protein sequence ID" value="SDU42593.1"/>
    <property type="molecule type" value="Genomic_DNA"/>
</dbReference>
<gene>
    <name evidence="1" type="ORF">SAMN04487931_108131</name>
</gene>
<dbReference type="Proteomes" id="UP000199608">
    <property type="component" value="Unassembled WGS sequence"/>
</dbReference>
<sequence>MEQGGKLFRADPLIQNYLFGIHLEKIDQTITIRKNIFLKKNMIQRVREV</sequence>
<accession>A0A1H2IES4</accession>